<keyword evidence="9 13" id="KW-0520">NAD</keyword>
<evidence type="ECO:0000256" key="6">
    <source>
        <dbReference type="ARBA" id="ARBA00022955"/>
    </source>
</evidence>
<dbReference type="OrthoDB" id="432685at2759"/>
<dbReference type="HOGENOM" id="CLU_003827_9_2_1"/>
<evidence type="ECO:0000256" key="4">
    <source>
        <dbReference type="ARBA" id="ARBA00022630"/>
    </source>
</evidence>
<keyword evidence="11" id="KW-0753">Steroid metabolism</keyword>
<dbReference type="FunFam" id="3.40.50.80:FF:000005">
    <property type="entry name" value="NADH-cytochrome b5 reductase"/>
    <property type="match status" value="1"/>
</dbReference>
<dbReference type="InterPro" id="IPR017927">
    <property type="entry name" value="FAD-bd_FR_type"/>
</dbReference>
<dbReference type="eggNOG" id="KOG0534">
    <property type="taxonomic scope" value="Eukaryota"/>
</dbReference>
<keyword evidence="14" id="KW-0472">Membrane</keyword>
<dbReference type="InterPro" id="IPR001834">
    <property type="entry name" value="CBR-like"/>
</dbReference>
<evidence type="ECO:0000256" key="12">
    <source>
        <dbReference type="PIRSR" id="PIRSR601834-1"/>
    </source>
</evidence>
<feature type="binding site" evidence="12">
    <location>
        <position position="124"/>
    </location>
    <ligand>
        <name>FAD</name>
        <dbReference type="ChEBI" id="CHEBI:57692"/>
    </ligand>
</feature>
<dbReference type="Pfam" id="PF00970">
    <property type="entry name" value="FAD_binding_6"/>
    <property type="match status" value="1"/>
</dbReference>
<dbReference type="CDD" id="cd06183">
    <property type="entry name" value="cyt_b5_reduct_like"/>
    <property type="match status" value="1"/>
</dbReference>
<dbReference type="FunFam" id="2.40.30.10:FF:000021">
    <property type="entry name" value="NADH-cytochrome b5 reductase"/>
    <property type="match status" value="1"/>
</dbReference>
<reference evidence="16 17" key="1">
    <citation type="journal article" date="2011" name="Science">
        <title>The ecoresponsive genome of Daphnia pulex.</title>
        <authorList>
            <person name="Colbourne J.K."/>
            <person name="Pfrender M.E."/>
            <person name="Gilbert D."/>
            <person name="Thomas W.K."/>
            <person name="Tucker A."/>
            <person name="Oakley T.H."/>
            <person name="Tokishita S."/>
            <person name="Aerts A."/>
            <person name="Arnold G.J."/>
            <person name="Basu M.K."/>
            <person name="Bauer D.J."/>
            <person name="Caceres C.E."/>
            <person name="Carmel L."/>
            <person name="Casola C."/>
            <person name="Choi J.H."/>
            <person name="Detter J.C."/>
            <person name="Dong Q."/>
            <person name="Dusheyko S."/>
            <person name="Eads B.D."/>
            <person name="Frohlich T."/>
            <person name="Geiler-Samerotte K.A."/>
            <person name="Gerlach D."/>
            <person name="Hatcher P."/>
            <person name="Jogdeo S."/>
            <person name="Krijgsveld J."/>
            <person name="Kriventseva E.V."/>
            <person name="Kultz D."/>
            <person name="Laforsch C."/>
            <person name="Lindquist E."/>
            <person name="Lopez J."/>
            <person name="Manak J.R."/>
            <person name="Muller J."/>
            <person name="Pangilinan J."/>
            <person name="Patwardhan R.P."/>
            <person name="Pitluck S."/>
            <person name="Pritham E.J."/>
            <person name="Rechtsteiner A."/>
            <person name="Rho M."/>
            <person name="Rogozin I.B."/>
            <person name="Sakarya O."/>
            <person name="Salamov A."/>
            <person name="Schaack S."/>
            <person name="Shapiro H."/>
            <person name="Shiga Y."/>
            <person name="Skalitzky C."/>
            <person name="Smith Z."/>
            <person name="Souvorov A."/>
            <person name="Sung W."/>
            <person name="Tang Z."/>
            <person name="Tsuchiya D."/>
            <person name="Tu H."/>
            <person name="Vos H."/>
            <person name="Wang M."/>
            <person name="Wolf Y.I."/>
            <person name="Yamagata H."/>
            <person name="Yamada T."/>
            <person name="Ye Y."/>
            <person name="Shaw J.R."/>
            <person name="Andrews J."/>
            <person name="Crease T.J."/>
            <person name="Tang H."/>
            <person name="Lucas S.M."/>
            <person name="Robertson H.M."/>
            <person name="Bork P."/>
            <person name="Koonin E.V."/>
            <person name="Zdobnov E.M."/>
            <person name="Grigoriev I.V."/>
            <person name="Lynch M."/>
            <person name="Boore J.L."/>
        </authorList>
    </citation>
    <scope>NUCLEOTIDE SEQUENCE [LARGE SCALE GENOMIC DNA]</scope>
</reference>
<dbReference type="InterPro" id="IPR017938">
    <property type="entry name" value="Riboflavin_synthase-like_b-brl"/>
</dbReference>
<evidence type="ECO:0000256" key="2">
    <source>
        <dbReference type="ARBA" id="ARBA00006105"/>
    </source>
</evidence>
<evidence type="ECO:0000256" key="9">
    <source>
        <dbReference type="ARBA" id="ARBA00023027"/>
    </source>
</evidence>
<dbReference type="PRINTS" id="PR00371">
    <property type="entry name" value="FPNCR"/>
</dbReference>
<evidence type="ECO:0000256" key="3">
    <source>
        <dbReference type="ARBA" id="ARBA00022516"/>
    </source>
</evidence>
<evidence type="ECO:0000256" key="8">
    <source>
        <dbReference type="ARBA" id="ARBA00023011"/>
    </source>
</evidence>
<dbReference type="Proteomes" id="UP000000305">
    <property type="component" value="Unassembled WGS sequence"/>
</dbReference>
<dbReference type="GO" id="GO:0004128">
    <property type="term" value="F:cytochrome-b5 reductase activity, acting on NAD(P)H"/>
    <property type="evidence" value="ECO:0000318"/>
    <property type="project" value="GO_Central"/>
</dbReference>
<evidence type="ECO:0000256" key="13">
    <source>
        <dbReference type="RuleBase" id="RU361226"/>
    </source>
</evidence>
<evidence type="ECO:0000259" key="15">
    <source>
        <dbReference type="PROSITE" id="PS51384"/>
    </source>
</evidence>
<evidence type="ECO:0000256" key="10">
    <source>
        <dbReference type="ARBA" id="ARBA00023166"/>
    </source>
</evidence>
<keyword evidence="4 12" id="KW-0285">Flavoprotein</keyword>
<comment type="similarity">
    <text evidence="2 13">Belongs to the flavoprotein pyridine nucleotide cytochrome reductase family.</text>
</comment>
<dbReference type="PRINTS" id="PR00406">
    <property type="entry name" value="CYTB5RDTASE"/>
</dbReference>
<evidence type="ECO:0000313" key="16">
    <source>
        <dbReference type="EMBL" id="EFX90182.1"/>
    </source>
</evidence>
<dbReference type="GO" id="GO:0016126">
    <property type="term" value="P:sterol biosynthetic process"/>
    <property type="evidence" value="ECO:0007669"/>
    <property type="project" value="UniProtKB-KW"/>
</dbReference>
<feature type="binding site" evidence="12">
    <location>
        <position position="119"/>
    </location>
    <ligand>
        <name>FAD</name>
        <dbReference type="ChEBI" id="CHEBI:57692"/>
    </ligand>
</feature>
<dbReference type="STRING" id="6669.E9FRK2"/>
<evidence type="ECO:0000256" key="1">
    <source>
        <dbReference type="ARBA" id="ARBA00001974"/>
    </source>
</evidence>
<evidence type="ECO:0000256" key="14">
    <source>
        <dbReference type="SAM" id="Phobius"/>
    </source>
</evidence>
<feature type="transmembrane region" description="Helical" evidence="14">
    <location>
        <begin position="6"/>
        <end position="28"/>
    </location>
</feature>
<dbReference type="SUPFAM" id="SSF52343">
    <property type="entry name" value="Ferredoxin reductase-like, C-terminal NADP-linked domain"/>
    <property type="match status" value="1"/>
</dbReference>
<dbReference type="InterPro" id="IPR008333">
    <property type="entry name" value="Cbr1-like_FAD-bd_dom"/>
</dbReference>
<keyword evidence="8" id="KW-0756">Sterol biosynthesis</keyword>
<dbReference type="GO" id="GO:0090524">
    <property type="term" value="F:cytochrome-b5 reductase activity, acting on NADH"/>
    <property type="evidence" value="ECO:0007669"/>
    <property type="project" value="UniProtKB-EC"/>
</dbReference>
<dbReference type="PANTHER" id="PTHR19370:SF185">
    <property type="entry name" value="NADH-CYTOCHROME B5 REDUCTASE"/>
    <property type="match status" value="1"/>
</dbReference>
<dbReference type="EC" id="1.6.2.2" evidence="13"/>
<sequence length="311" mass="34769">MDALGKSLPIVTGIGIVVFTAVAAKLYFNWLQPKEKSAKQKELKTLLDPQTKYPLKLIERHVINHDTRRFRFALPSPQHVLGLPVGQHVYLSARVNDQLVIRAYTPVSCDEEKGYFDLVVKVYFKDVNPKFPDGGKLTQYLENLAIGESIDVRGPSGLLVHQGPGLFAIKPDKKSPSFNMGFKKLNMIAGGTGITPMLQLIRQILKNPADSTCVALLYANQTESDILLREELEEAASQHPDRLRLWYTVDRPTDGWKYSSGFVSAEMIATHLYPPADDTFVVMCGPPPMINFACIPNMDKLGYSAKLRFAY</sequence>
<comment type="catalytic activity">
    <reaction evidence="13">
        <text>2 Fe(III)-[cytochrome b5] + NADH = 2 Fe(II)-[cytochrome b5] + NAD(+) + H(+)</text>
        <dbReference type="Rhea" id="RHEA:46680"/>
        <dbReference type="Rhea" id="RHEA-COMP:10438"/>
        <dbReference type="Rhea" id="RHEA-COMP:10439"/>
        <dbReference type="ChEBI" id="CHEBI:15378"/>
        <dbReference type="ChEBI" id="CHEBI:29033"/>
        <dbReference type="ChEBI" id="CHEBI:29034"/>
        <dbReference type="ChEBI" id="CHEBI:57540"/>
        <dbReference type="ChEBI" id="CHEBI:57945"/>
        <dbReference type="EC" id="1.6.2.2"/>
    </reaction>
</comment>
<dbReference type="Gene3D" id="2.40.30.10">
    <property type="entry name" value="Translation factors"/>
    <property type="match status" value="1"/>
</dbReference>
<feature type="binding site" evidence="12">
    <location>
        <position position="104"/>
    </location>
    <ligand>
        <name>FAD</name>
        <dbReference type="ChEBI" id="CHEBI:57692"/>
    </ligand>
</feature>
<dbReference type="KEGG" id="dpx:DAPPUDRAFT_346923"/>
<feature type="binding site" evidence="12">
    <location>
        <position position="195"/>
    </location>
    <ligand>
        <name>FAD</name>
        <dbReference type="ChEBI" id="CHEBI:57692"/>
    </ligand>
</feature>
<feature type="binding site" evidence="12">
    <location>
        <position position="136"/>
    </location>
    <ligand>
        <name>FAD</name>
        <dbReference type="ChEBI" id="CHEBI:57692"/>
    </ligand>
</feature>
<dbReference type="PANTHER" id="PTHR19370">
    <property type="entry name" value="NADH-CYTOCHROME B5 REDUCTASE"/>
    <property type="match status" value="1"/>
</dbReference>
<protein>
    <recommendedName>
        <fullName evidence="13">NADH-cytochrome b5 reductase</fullName>
        <ecNumber evidence="13">1.6.2.2</ecNumber>
    </recommendedName>
</protein>
<keyword evidence="6" id="KW-0443">Lipid metabolism</keyword>
<evidence type="ECO:0000256" key="7">
    <source>
        <dbReference type="ARBA" id="ARBA00023002"/>
    </source>
</evidence>
<keyword evidence="5 12" id="KW-0274">FAD</keyword>
<evidence type="ECO:0000256" key="11">
    <source>
        <dbReference type="ARBA" id="ARBA00023221"/>
    </source>
</evidence>
<dbReference type="PROSITE" id="PS51384">
    <property type="entry name" value="FAD_FR"/>
    <property type="match status" value="1"/>
</dbReference>
<keyword evidence="14" id="KW-1133">Transmembrane helix</keyword>
<evidence type="ECO:0000313" key="17">
    <source>
        <dbReference type="Proteomes" id="UP000000305"/>
    </source>
</evidence>
<dbReference type="EMBL" id="GL732523">
    <property type="protein sequence ID" value="EFX90182.1"/>
    <property type="molecule type" value="Genomic_DNA"/>
</dbReference>
<dbReference type="InterPro" id="IPR039261">
    <property type="entry name" value="FNR_nucleotide-bd"/>
</dbReference>
<keyword evidence="17" id="KW-1185">Reference proteome</keyword>
<keyword evidence="14" id="KW-0812">Transmembrane</keyword>
<feature type="binding site" evidence="12">
    <location>
        <position position="121"/>
    </location>
    <ligand>
        <name>FAD</name>
        <dbReference type="ChEBI" id="CHEBI:57692"/>
    </ligand>
</feature>
<keyword evidence="7 13" id="KW-0560">Oxidoreductase</keyword>
<comment type="cofactor">
    <cofactor evidence="1 12 13">
        <name>FAD</name>
        <dbReference type="ChEBI" id="CHEBI:57692"/>
    </cofactor>
</comment>
<feature type="domain" description="FAD-binding FR-type" evidence="15">
    <location>
        <begin position="50"/>
        <end position="162"/>
    </location>
</feature>
<feature type="binding site" evidence="12">
    <location>
        <position position="102"/>
    </location>
    <ligand>
        <name>FAD</name>
        <dbReference type="ChEBI" id="CHEBI:57692"/>
    </ligand>
</feature>
<dbReference type="AlphaFoldDB" id="E9FRK2"/>
<accession>E9FRK2</accession>
<dbReference type="FunCoup" id="E9FRK2">
    <property type="interactions" value="1024"/>
</dbReference>
<dbReference type="InParanoid" id="E9FRK2"/>
<evidence type="ECO:0000256" key="5">
    <source>
        <dbReference type="ARBA" id="ARBA00022827"/>
    </source>
</evidence>
<dbReference type="GO" id="GO:0005739">
    <property type="term" value="C:mitochondrion"/>
    <property type="evidence" value="ECO:0000318"/>
    <property type="project" value="GO_Central"/>
</dbReference>
<keyword evidence="6" id="KW-0752">Steroid biosynthesis</keyword>
<dbReference type="SUPFAM" id="SSF63380">
    <property type="entry name" value="Riboflavin synthase domain-like"/>
    <property type="match status" value="1"/>
</dbReference>
<keyword evidence="3" id="KW-0444">Lipid biosynthesis</keyword>
<dbReference type="GO" id="GO:0071949">
    <property type="term" value="F:FAD binding"/>
    <property type="evidence" value="ECO:0000318"/>
    <property type="project" value="GO_Central"/>
</dbReference>
<dbReference type="Gene3D" id="3.40.50.80">
    <property type="entry name" value="Nucleotide-binding domain of ferredoxin-NADP reductase (FNR) module"/>
    <property type="match status" value="1"/>
</dbReference>
<keyword evidence="10" id="KW-1207">Sterol metabolism</keyword>
<dbReference type="PhylomeDB" id="E9FRK2"/>
<dbReference type="InterPro" id="IPR001709">
    <property type="entry name" value="Flavoprot_Pyr_Nucl_cyt_Rdtase"/>
</dbReference>
<dbReference type="OMA" id="KGRFSYK"/>
<name>E9FRK2_DAPPU</name>
<dbReference type="Pfam" id="PF00175">
    <property type="entry name" value="NAD_binding_1"/>
    <property type="match status" value="1"/>
</dbReference>
<organism evidence="16 17">
    <name type="scientific">Daphnia pulex</name>
    <name type="common">Water flea</name>
    <dbReference type="NCBI Taxonomy" id="6669"/>
    <lineage>
        <taxon>Eukaryota</taxon>
        <taxon>Metazoa</taxon>
        <taxon>Ecdysozoa</taxon>
        <taxon>Arthropoda</taxon>
        <taxon>Crustacea</taxon>
        <taxon>Branchiopoda</taxon>
        <taxon>Diplostraca</taxon>
        <taxon>Cladocera</taxon>
        <taxon>Anomopoda</taxon>
        <taxon>Daphniidae</taxon>
        <taxon>Daphnia</taxon>
    </lineage>
</organism>
<gene>
    <name evidence="16" type="ORF">DAPPUDRAFT_346923</name>
</gene>
<proteinExistence type="inferred from homology"/>
<dbReference type="InterPro" id="IPR001433">
    <property type="entry name" value="OxRdtase_FAD/NAD-bd"/>
</dbReference>